<name>A0A5C6MR86_9TELE</name>
<dbReference type="Pfam" id="PF25752">
    <property type="entry name" value="DUF1619_N"/>
    <property type="match status" value="1"/>
</dbReference>
<evidence type="ECO:0000313" key="10">
    <source>
        <dbReference type="Proteomes" id="UP000324091"/>
    </source>
</evidence>
<keyword evidence="10" id="KW-1185">Reference proteome</keyword>
<dbReference type="InterPro" id="IPR011677">
    <property type="entry name" value="TCTN1-3_dom"/>
</dbReference>
<protein>
    <submittedName>
        <fullName evidence="9">Tectonic-1</fullName>
    </submittedName>
</protein>
<dbReference type="Pfam" id="PF07773">
    <property type="entry name" value="TCTN_DUF1619"/>
    <property type="match status" value="2"/>
</dbReference>
<evidence type="ECO:0000256" key="2">
    <source>
        <dbReference type="ARBA" id="ARBA00011495"/>
    </source>
</evidence>
<evidence type="ECO:0000259" key="7">
    <source>
        <dbReference type="Pfam" id="PF07773"/>
    </source>
</evidence>
<dbReference type="GO" id="GO:1904491">
    <property type="term" value="P:protein localization to ciliary transition zone"/>
    <property type="evidence" value="ECO:0007669"/>
    <property type="project" value="TreeGrafter"/>
</dbReference>
<evidence type="ECO:0000313" key="9">
    <source>
        <dbReference type="EMBL" id="TWW55877.1"/>
    </source>
</evidence>
<keyword evidence="3" id="KW-0732">Signal</keyword>
<dbReference type="Proteomes" id="UP000324091">
    <property type="component" value="Chromosome 9"/>
</dbReference>
<accession>A0A5C6MR86</accession>
<feature type="domain" description="Tectonic-1-3 N-terminal" evidence="8">
    <location>
        <begin position="55"/>
        <end position="155"/>
    </location>
</feature>
<feature type="domain" description="Tectonic-1-3" evidence="7">
    <location>
        <begin position="189"/>
        <end position="351"/>
    </location>
</feature>
<dbReference type="PANTHER" id="PTHR14611:SF1">
    <property type="entry name" value="TECTONIC-1"/>
    <property type="match status" value="1"/>
</dbReference>
<evidence type="ECO:0000256" key="6">
    <source>
        <dbReference type="SAM" id="MobiDB-lite"/>
    </source>
</evidence>
<proteinExistence type="inferred from homology"/>
<sequence>MSNVTLFGDSNVTTNGTDDYAEPASTTPPPDYSSTLQPSLSSGPLPLSARLPAPATNVADICPCDEQRDVCDSNCCCDTACGDHVALFTGCSVTSVGGNKQLCSREVASYSLASTIDGYSTLQSSVQRESHTGVFCIQSQNGVDGLSHPSPALPTDDNFDSLFQQSTRFIFSSEENGGQVSTAEDPAFSGYRYGDVLGTREESGERGRLWLPAPSVSARCVDTNPAAFLMDQSSRCTRPVVLESDCSTLPTLNMDSYTSIQVLAVVPMEISSVILQSVEGTQTQLMMTAGKDLRPVLLNPSLCANVVLKVAYLMKYTPAGEIVSVALSLVIGFVHETALPLQQEFQIAFVQDPHQRSPILFGVDFVSGCSLRMEEVANCSLVSQTMLSVLRGSNYPQYVASFGNSPLENPFDWLPVMSNFNPGAQLVSIKEVIQTNKSSLASLSGGSNILPITSSVSFVAVGAAASPGYRAMPTINAKLPADFFFPFV</sequence>
<organism evidence="9 10">
    <name type="scientific">Takifugu flavidus</name>
    <name type="common">sansaifugu</name>
    <dbReference type="NCBI Taxonomy" id="433684"/>
    <lineage>
        <taxon>Eukaryota</taxon>
        <taxon>Metazoa</taxon>
        <taxon>Chordata</taxon>
        <taxon>Craniata</taxon>
        <taxon>Vertebrata</taxon>
        <taxon>Euteleostomi</taxon>
        <taxon>Actinopterygii</taxon>
        <taxon>Neopterygii</taxon>
        <taxon>Teleostei</taxon>
        <taxon>Neoteleostei</taxon>
        <taxon>Acanthomorphata</taxon>
        <taxon>Eupercaria</taxon>
        <taxon>Tetraodontiformes</taxon>
        <taxon>Tetradontoidea</taxon>
        <taxon>Tetraodontidae</taxon>
        <taxon>Takifugu</taxon>
    </lineage>
</organism>
<dbReference type="GO" id="GO:0060271">
    <property type="term" value="P:cilium assembly"/>
    <property type="evidence" value="ECO:0007669"/>
    <property type="project" value="TreeGrafter"/>
</dbReference>
<evidence type="ECO:0000256" key="3">
    <source>
        <dbReference type="ARBA" id="ARBA00022729"/>
    </source>
</evidence>
<feature type="region of interest" description="Disordered" evidence="6">
    <location>
        <begin position="1"/>
        <end position="46"/>
    </location>
</feature>
<dbReference type="InterPro" id="IPR057724">
    <property type="entry name" value="TCTN1-3_N"/>
</dbReference>
<dbReference type="GO" id="GO:0036038">
    <property type="term" value="C:MKS complex"/>
    <property type="evidence" value="ECO:0007669"/>
    <property type="project" value="TreeGrafter"/>
</dbReference>
<feature type="compositionally biased region" description="Polar residues" evidence="6">
    <location>
        <begin position="1"/>
        <end position="17"/>
    </location>
</feature>
<keyword evidence="4" id="KW-0970">Cilium biogenesis/degradation</keyword>
<evidence type="ECO:0000259" key="8">
    <source>
        <dbReference type="Pfam" id="PF25752"/>
    </source>
</evidence>
<gene>
    <name evidence="9" type="ORF">D4764_09G0009270</name>
</gene>
<feature type="domain" description="Tectonic-1-3" evidence="7">
    <location>
        <begin position="355"/>
        <end position="406"/>
    </location>
</feature>
<reference evidence="9 10" key="1">
    <citation type="submission" date="2019-04" db="EMBL/GenBank/DDBJ databases">
        <title>Chromosome genome assembly for Takifugu flavidus.</title>
        <authorList>
            <person name="Xiao S."/>
        </authorList>
    </citation>
    <scope>NUCLEOTIDE SEQUENCE [LARGE SCALE GENOMIC DNA]</scope>
    <source>
        <strain evidence="9">HTHZ2018</strain>
        <tissue evidence="9">Muscle</tissue>
    </source>
</reference>
<keyword evidence="5" id="KW-0325">Glycoprotein</keyword>
<dbReference type="EMBL" id="RHFK02000022">
    <property type="protein sequence ID" value="TWW55877.1"/>
    <property type="molecule type" value="Genomic_DNA"/>
</dbReference>
<evidence type="ECO:0000256" key="1">
    <source>
        <dbReference type="ARBA" id="ARBA00007633"/>
    </source>
</evidence>
<evidence type="ECO:0000256" key="4">
    <source>
        <dbReference type="ARBA" id="ARBA00022794"/>
    </source>
</evidence>
<evidence type="ECO:0000256" key="5">
    <source>
        <dbReference type="ARBA" id="ARBA00023180"/>
    </source>
</evidence>
<dbReference type="PANTHER" id="PTHR14611">
    <property type="entry name" value="TECTONIC FAMILY MEMBER"/>
    <property type="match status" value="1"/>
</dbReference>
<comment type="similarity">
    <text evidence="1">Belongs to the tectonic family.</text>
</comment>
<dbReference type="AlphaFoldDB" id="A0A5C6MR86"/>
<dbReference type="InterPro" id="IPR040354">
    <property type="entry name" value="TCTN1-3"/>
</dbReference>
<comment type="subunit">
    <text evidence="2">Part of the tectonic-like complex (also named B9 complex).</text>
</comment>
<comment type="caution">
    <text evidence="9">The sequence shown here is derived from an EMBL/GenBank/DDBJ whole genome shotgun (WGS) entry which is preliminary data.</text>
</comment>
<feature type="compositionally biased region" description="Low complexity" evidence="6">
    <location>
        <begin position="33"/>
        <end position="46"/>
    </location>
</feature>